<evidence type="ECO:0000256" key="3">
    <source>
        <dbReference type="ARBA" id="ARBA00022679"/>
    </source>
</evidence>
<evidence type="ECO:0000313" key="6">
    <source>
        <dbReference type="Proteomes" id="UP000604765"/>
    </source>
</evidence>
<organism evidence="5 6">
    <name type="scientific">Lentilactobacillus fungorum</name>
    <dbReference type="NCBI Taxonomy" id="2201250"/>
    <lineage>
        <taxon>Bacteria</taxon>
        <taxon>Bacillati</taxon>
        <taxon>Bacillota</taxon>
        <taxon>Bacilli</taxon>
        <taxon>Lactobacillales</taxon>
        <taxon>Lactobacillaceae</taxon>
        <taxon>Lentilactobacillus</taxon>
    </lineage>
</organism>
<dbReference type="Gene3D" id="1.20.58.80">
    <property type="entry name" value="Phosphotransferase system, lactose/cellobiose-type IIA subunit"/>
    <property type="match status" value="1"/>
</dbReference>
<keyword evidence="4" id="KW-0598">Phosphotransferase system</keyword>
<dbReference type="InterPro" id="IPR036542">
    <property type="entry name" value="PTS_IIA_lac/cel_sf"/>
</dbReference>
<evidence type="ECO:0000313" key="5">
    <source>
        <dbReference type="EMBL" id="GHP12589.1"/>
    </source>
</evidence>
<dbReference type="PANTHER" id="PTHR34382">
    <property type="entry name" value="PTS SYSTEM N,N'-DIACETYLCHITOBIOSE-SPECIFIC EIIA COMPONENT"/>
    <property type="match status" value="1"/>
</dbReference>
<evidence type="ECO:0000256" key="2">
    <source>
        <dbReference type="ARBA" id="ARBA00022597"/>
    </source>
</evidence>
<proteinExistence type="predicted"/>
<dbReference type="Pfam" id="PF02255">
    <property type="entry name" value="PTS_IIA"/>
    <property type="match status" value="1"/>
</dbReference>
<evidence type="ECO:0000256" key="1">
    <source>
        <dbReference type="ARBA" id="ARBA00022448"/>
    </source>
</evidence>
<dbReference type="SUPFAM" id="SSF46973">
    <property type="entry name" value="Enzyme IIa from lactose specific PTS, IIa-lac"/>
    <property type="match status" value="1"/>
</dbReference>
<reference evidence="5 6" key="1">
    <citation type="journal article" date="2021" name="Int. J. Syst. Evol. Microbiol.">
        <title>Lentilactobacillus fungorum sp. nov., isolated from spent mushroom substrates.</title>
        <authorList>
            <person name="Tohno M."/>
            <person name="Tanizawa Y."/>
            <person name="Kojima Y."/>
            <person name="Sakamoto M."/>
            <person name="Ohkuma M."/>
            <person name="Kobayashi H."/>
        </authorList>
    </citation>
    <scope>NUCLEOTIDE SEQUENCE [LARGE SCALE GENOMIC DNA]</scope>
    <source>
        <strain evidence="5 6">YK48G</strain>
    </source>
</reference>
<dbReference type="PANTHER" id="PTHR34382:SF7">
    <property type="entry name" value="PTS SYSTEM N,N'-DIACETYLCHITOBIOSE-SPECIFIC EIIA COMPONENT"/>
    <property type="match status" value="1"/>
</dbReference>
<keyword evidence="3" id="KW-0808">Transferase</keyword>
<accession>A0ABQ3VXE9</accession>
<protein>
    <submittedName>
        <fullName evidence="5">PTS lactose transporter subunit IIA</fullName>
    </submittedName>
</protein>
<keyword evidence="2" id="KW-0762">Sugar transport</keyword>
<name>A0ABQ3VXE9_9LACO</name>
<comment type="caution">
    <text evidence="5">The sequence shown here is derived from an EMBL/GenBank/DDBJ whole genome shotgun (WGS) entry which is preliminary data.</text>
</comment>
<dbReference type="InterPro" id="IPR003188">
    <property type="entry name" value="PTS_IIA_lac/cel"/>
</dbReference>
<sequence length="101" mass="11797">MDIEELNQLSMKILTYSGKAKQVLNQMISQLSTYDQRRVQTQFDEAHRLLIQGHHEQSKAIKYVDKLPYSVLFTHAQDTLMSTETIYYLLQKLIPLISVPK</sequence>
<evidence type="ECO:0000256" key="4">
    <source>
        <dbReference type="ARBA" id="ARBA00022683"/>
    </source>
</evidence>
<gene>
    <name evidence="5" type="ORF">YK48G_00140</name>
</gene>
<dbReference type="EMBL" id="BNJR01000003">
    <property type="protein sequence ID" value="GHP12589.1"/>
    <property type="molecule type" value="Genomic_DNA"/>
</dbReference>
<dbReference type="Proteomes" id="UP000604765">
    <property type="component" value="Unassembled WGS sequence"/>
</dbReference>
<keyword evidence="6" id="KW-1185">Reference proteome</keyword>
<dbReference type="RefSeq" id="WP_203628674.1">
    <property type="nucleotide sequence ID" value="NZ_BNJR01000003.1"/>
</dbReference>
<keyword evidence="1" id="KW-0813">Transport</keyword>